<dbReference type="GO" id="GO:0005524">
    <property type="term" value="F:ATP binding"/>
    <property type="evidence" value="ECO:0007669"/>
    <property type="project" value="InterPro"/>
</dbReference>
<dbReference type="Proteomes" id="UP000070054">
    <property type="component" value="Unassembled WGS sequence"/>
</dbReference>
<dbReference type="GO" id="GO:0051082">
    <property type="term" value="F:unfolded protein binding"/>
    <property type="evidence" value="ECO:0007669"/>
    <property type="project" value="InterPro"/>
</dbReference>
<dbReference type="EMBL" id="JEMN01001708">
    <property type="protein sequence ID" value="KXH28776.1"/>
    <property type="molecule type" value="Genomic_DNA"/>
</dbReference>
<keyword evidence="3" id="KW-1185">Reference proteome</keyword>
<evidence type="ECO:0000256" key="1">
    <source>
        <dbReference type="ARBA" id="ARBA00008020"/>
    </source>
</evidence>
<dbReference type="InterPro" id="IPR027413">
    <property type="entry name" value="GROEL-like_equatorial_sf"/>
</dbReference>
<evidence type="ECO:0000313" key="2">
    <source>
        <dbReference type="EMBL" id="KXH28776.1"/>
    </source>
</evidence>
<gene>
    <name evidence="2" type="ORF">CNYM01_10599</name>
</gene>
<feature type="non-terminal residue" evidence="2">
    <location>
        <position position="58"/>
    </location>
</feature>
<dbReference type="PROSITE" id="PS00750">
    <property type="entry name" value="TCP1_1"/>
    <property type="match status" value="1"/>
</dbReference>
<accession>A0A135RYN0</accession>
<proteinExistence type="inferred from homology"/>
<dbReference type="InterPro" id="IPR002194">
    <property type="entry name" value="Chaperonin_TCP-1_CS"/>
</dbReference>
<dbReference type="GO" id="GO:0016887">
    <property type="term" value="F:ATP hydrolysis activity"/>
    <property type="evidence" value="ECO:0007669"/>
    <property type="project" value="InterPro"/>
</dbReference>
<protein>
    <submittedName>
        <fullName evidence="2">T-complex protein 1</fullName>
    </submittedName>
</protein>
<comment type="similarity">
    <text evidence="1">Belongs to the TCP-1 chaperonin family.</text>
</comment>
<evidence type="ECO:0000313" key="3">
    <source>
        <dbReference type="Proteomes" id="UP000070054"/>
    </source>
</evidence>
<dbReference type="Gene3D" id="1.10.560.10">
    <property type="entry name" value="GroEL-like equatorial domain"/>
    <property type="match status" value="1"/>
</dbReference>
<dbReference type="AlphaFoldDB" id="A0A135RYN0"/>
<comment type="caution">
    <text evidence="2">The sequence shown here is derived from an EMBL/GenBank/DDBJ whole genome shotgun (WGS) entry which is preliminary data.</text>
</comment>
<reference evidence="2 3" key="1">
    <citation type="submission" date="2014-02" db="EMBL/GenBank/DDBJ databases">
        <title>The genome sequence of Colletotrichum nymphaeae SA-01.</title>
        <authorList>
            <person name="Baroncelli R."/>
            <person name="Thon M.R."/>
        </authorList>
    </citation>
    <scope>NUCLEOTIDE SEQUENCE [LARGE SCALE GENOMIC DNA]</scope>
    <source>
        <strain evidence="2 3">SA-01</strain>
    </source>
</reference>
<name>A0A135RYN0_9PEZI</name>
<dbReference type="SUPFAM" id="SSF48592">
    <property type="entry name" value="GroEL equatorial domain-like"/>
    <property type="match status" value="1"/>
</dbReference>
<dbReference type="GO" id="GO:0006457">
    <property type="term" value="P:protein folding"/>
    <property type="evidence" value="ECO:0007669"/>
    <property type="project" value="InterPro"/>
</dbReference>
<organism evidence="2 3">
    <name type="scientific">Colletotrichum nymphaeae SA-01</name>
    <dbReference type="NCBI Taxonomy" id="1460502"/>
    <lineage>
        <taxon>Eukaryota</taxon>
        <taxon>Fungi</taxon>
        <taxon>Dikarya</taxon>
        <taxon>Ascomycota</taxon>
        <taxon>Pezizomycotina</taxon>
        <taxon>Sordariomycetes</taxon>
        <taxon>Hypocreomycetidae</taxon>
        <taxon>Glomerellales</taxon>
        <taxon>Glomerellaceae</taxon>
        <taxon>Colletotrichum</taxon>
        <taxon>Colletotrichum acutatum species complex</taxon>
    </lineage>
</organism>
<sequence length="58" mass="5993">MASMFEQSGSGTLFLGGQKISGADIRDQNVLATQAIANVVKSSFGPSGLDKMMVDDIG</sequence>